<dbReference type="Gene3D" id="2.120.10.10">
    <property type="match status" value="2"/>
</dbReference>
<evidence type="ECO:0000313" key="3">
    <source>
        <dbReference type="Proteomes" id="UP000199245"/>
    </source>
</evidence>
<sequence length="408" mass="44243">MTYRKPVALTLLASLMLAALPSLAVAQMSHQHASEAACEETALRCATKVTPAFGRDGTLWLAWMAGGQISVASSKDQGKSFSTPVQVSRERLNLDWGPDARPKLAIDAKGNIAVAFSIFRDQNFNGQVLTTRSTDGGRSFDAPKPITTNNESQRFEAIGFDPAGAVFAAWLDKRNRVPAQQRGQKYDGAGLFFASSGDGGATYSDARLVADNTCECCRLALAFDGAGRPVVVFRNIFEGGVRDHAIVTFSDLATPGEIHRVSRDDWQIAACPHHGPSLTISREGTYHVTWYTNGKARKGLFYARSRDGGKTFSDPLPVGQPNRSPSRPQIIAGPQGLVMAWKEFDGQKTTIDLMTSHDDGATWSKPTVIADTADSSDHPLLVSDSRQTYLSWMTKADGYHFQAIEGEP</sequence>
<dbReference type="SUPFAM" id="SSF50939">
    <property type="entry name" value="Sialidases"/>
    <property type="match status" value="1"/>
</dbReference>
<gene>
    <name evidence="2" type="ORF">SAMN05216337_1001103</name>
</gene>
<name>A0A1G6ICQ0_9BRAD</name>
<feature type="signal peptide" evidence="1">
    <location>
        <begin position="1"/>
        <end position="26"/>
    </location>
</feature>
<evidence type="ECO:0000313" key="2">
    <source>
        <dbReference type="EMBL" id="SDC04180.1"/>
    </source>
</evidence>
<protein>
    <recommendedName>
        <fullName evidence="4">Glycosyl hydrolase</fullName>
    </recommendedName>
</protein>
<keyword evidence="1" id="KW-0732">Signal</keyword>
<organism evidence="2 3">
    <name type="scientific">Bradyrhizobium brasilense</name>
    <dbReference type="NCBI Taxonomy" id="1419277"/>
    <lineage>
        <taxon>Bacteria</taxon>
        <taxon>Pseudomonadati</taxon>
        <taxon>Pseudomonadota</taxon>
        <taxon>Alphaproteobacteria</taxon>
        <taxon>Hyphomicrobiales</taxon>
        <taxon>Nitrobacteraceae</taxon>
        <taxon>Bradyrhizobium</taxon>
    </lineage>
</organism>
<reference evidence="2 3" key="1">
    <citation type="submission" date="2016-10" db="EMBL/GenBank/DDBJ databases">
        <authorList>
            <person name="de Groot N.N."/>
        </authorList>
    </citation>
    <scope>NUCLEOTIDE SEQUENCE [LARGE SCALE GENOMIC DNA]</scope>
    <source>
        <strain evidence="2 3">R5</strain>
    </source>
</reference>
<evidence type="ECO:0000256" key="1">
    <source>
        <dbReference type="SAM" id="SignalP"/>
    </source>
</evidence>
<dbReference type="EMBL" id="FMZW01000001">
    <property type="protein sequence ID" value="SDC04180.1"/>
    <property type="molecule type" value="Genomic_DNA"/>
</dbReference>
<dbReference type="AlphaFoldDB" id="A0A1G6ICQ0"/>
<accession>A0A1G6ICQ0</accession>
<dbReference type="InterPro" id="IPR036278">
    <property type="entry name" value="Sialidase_sf"/>
</dbReference>
<dbReference type="RefSeq" id="WP_233442823.1">
    <property type="nucleotide sequence ID" value="NZ_FMZW01000001.1"/>
</dbReference>
<dbReference type="Proteomes" id="UP000199245">
    <property type="component" value="Unassembled WGS sequence"/>
</dbReference>
<evidence type="ECO:0008006" key="4">
    <source>
        <dbReference type="Google" id="ProtNLM"/>
    </source>
</evidence>
<feature type="chain" id="PRO_5011718014" description="Glycosyl hydrolase" evidence="1">
    <location>
        <begin position="27"/>
        <end position="408"/>
    </location>
</feature>
<dbReference type="CDD" id="cd15482">
    <property type="entry name" value="Sialidase_non-viral"/>
    <property type="match status" value="1"/>
</dbReference>
<proteinExistence type="predicted"/>